<dbReference type="PANTHER" id="PTHR43673:SF10">
    <property type="entry name" value="NADH DEHYDROGENASE_NAD(P)H NITROREDUCTASE XCC3605-RELATED"/>
    <property type="match status" value="1"/>
</dbReference>
<comment type="similarity">
    <text evidence="1">Belongs to the nitroreductase family.</text>
</comment>
<dbReference type="PANTHER" id="PTHR43673">
    <property type="entry name" value="NAD(P)H NITROREDUCTASE YDGI-RELATED"/>
    <property type="match status" value="1"/>
</dbReference>
<dbReference type="RefSeq" id="WP_160224298.1">
    <property type="nucleotide sequence ID" value="NZ_CP029149.1"/>
</dbReference>
<gene>
    <name evidence="3" type="ORF">DBX24_06075</name>
</gene>
<dbReference type="InterPro" id="IPR029479">
    <property type="entry name" value="Nitroreductase"/>
</dbReference>
<accession>A0A6P1QUK5</accession>
<dbReference type="Pfam" id="PF00881">
    <property type="entry name" value="Nitroreductase"/>
    <property type="match status" value="1"/>
</dbReference>
<dbReference type="InterPro" id="IPR000415">
    <property type="entry name" value="Nitroreductase-like"/>
</dbReference>
<reference evidence="3 4" key="1">
    <citation type="submission" date="2018-04" db="EMBL/GenBank/DDBJ databases">
        <title>Characteristic and Complete Genome Sequencing of A Novel Member of Infective Endocarditis Causative Bacteria: Bergeyella cardium QL-PH.</title>
        <authorList>
            <person name="Pan H."/>
            <person name="Sun E."/>
            <person name="Zhang Y."/>
        </authorList>
    </citation>
    <scope>NUCLEOTIDE SEQUENCE [LARGE SCALE GENOMIC DNA]</scope>
    <source>
        <strain evidence="3 4">HPQL</strain>
    </source>
</reference>
<evidence type="ECO:0000313" key="4">
    <source>
        <dbReference type="Proteomes" id="UP000464318"/>
    </source>
</evidence>
<dbReference type="AlphaFoldDB" id="A0A6P1QUK5"/>
<proteinExistence type="inferred from homology"/>
<dbReference type="KEGG" id="bcad:DBX24_06075"/>
<dbReference type="Gene3D" id="3.40.109.10">
    <property type="entry name" value="NADH Oxidase"/>
    <property type="match status" value="1"/>
</dbReference>
<keyword evidence="2" id="KW-0560">Oxidoreductase</keyword>
<dbReference type="EMBL" id="CP029149">
    <property type="protein sequence ID" value="QHN65479.1"/>
    <property type="molecule type" value="Genomic_DNA"/>
</dbReference>
<evidence type="ECO:0000256" key="1">
    <source>
        <dbReference type="ARBA" id="ARBA00007118"/>
    </source>
</evidence>
<evidence type="ECO:0000256" key="2">
    <source>
        <dbReference type="ARBA" id="ARBA00023002"/>
    </source>
</evidence>
<dbReference type="SUPFAM" id="SSF55469">
    <property type="entry name" value="FMN-dependent nitroreductase-like"/>
    <property type="match status" value="1"/>
</dbReference>
<organism evidence="3 4">
    <name type="scientific">Bergeyella cardium</name>
    <dbReference type="NCBI Taxonomy" id="1585976"/>
    <lineage>
        <taxon>Bacteria</taxon>
        <taxon>Pseudomonadati</taxon>
        <taxon>Bacteroidota</taxon>
        <taxon>Flavobacteriia</taxon>
        <taxon>Flavobacteriales</taxon>
        <taxon>Weeksellaceae</taxon>
        <taxon>Bergeyella</taxon>
    </lineage>
</organism>
<dbReference type="OrthoDB" id="9809288at2"/>
<sequence>MNNLKELLEFRRAVRYYSNQPIDPEVVKECLETARLAPTAYNMQLFEMYHITDKEMLKKFVPACLDQDSVATAQQLVVFVTRQDLHRKRAKAMLAHEIENVKRNSPPEKVEKRIKKWEADYNKLMPLLYARTWGLLGAFRKTLSLTVGLFRPMYRQTSENDMRIDVHRSCALAAQTFMLAMAEKGYDTCPMVGIDSLRIKKLLHLPYGAEINMVLSCGIREERGIWGDRYRLPMEELYKRI</sequence>
<evidence type="ECO:0000313" key="3">
    <source>
        <dbReference type="EMBL" id="QHN65479.1"/>
    </source>
</evidence>
<dbReference type="Proteomes" id="UP000464318">
    <property type="component" value="Chromosome"/>
</dbReference>
<protein>
    <submittedName>
        <fullName evidence="3">Nitroreductase family protein</fullName>
    </submittedName>
</protein>
<name>A0A6P1QUK5_9FLAO</name>
<dbReference type="GO" id="GO:0016491">
    <property type="term" value="F:oxidoreductase activity"/>
    <property type="evidence" value="ECO:0007669"/>
    <property type="project" value="UniProtKB-KW"/>
</dbReference>
<keyword evidence="4" id="KW-1185">Reference proteome</keyword>